<dbReference type="GO" id="GO:0048511">
    <property type="term" value="P:rhythmic process"/>
    <property type="evidence" value="ECO:0007669"/>
    <property type="project" value="UniProtKB-KW"/>
</dbReference>
<comment type="subcellular location">
    <subcellularLocation>
        <location evidence="2">Cytoplasm</location>
    </subcellularLocation>
</comment>
<keyword evidence="7" id="KW-0460">Magnesium</keyword>
<dbReference type="InterPro" id="IPR005135">
    <property type="entry name" value="Endo/exonuclease/phosphatase"/>
</dbReference>
<evidence type="ECO:0000256" key="7">
    <source>
        <dbReference type="ARBA" id="ARBA00022842"/>
    </source>
</evidence>
<dbReference type="PANTHER" id="PTHR12121">
    <property type="entry name" value="CARBON CATABOLITE REPRESSOR PROTEIN 4"/>
    <property type="match status" value="1"/>
</dbReference>
<evidence type="ECO:0000259" key="10">
    <source>
        <dbReference type="Pfam" id="PF03372"/>
    </source>
</evidence>
<dbReference type="GO" id="GO:0006139">
    <property type="term" value="P:nucleobase-containing compound metabolic process"/>
    <property type="evidence" value="ECO:0007669"/>
    <property type="project" value="UniProtKB-ARBA"/>
</dbReference>
<dbReference type="GO" id="GO:0005737">
    <property type="term" value="C:cytoplasm"/>
    <property type="evidence" value="ECO:0007669"/>
    <property type="project" value="UniProtKB-SubCell"/>
</dbReference>
<evidence type="ECO:0000256" key="6">
    <source>
        <dbReference type="ARBA" id="ARBA00022801"/>
    </source>
</evidence>
<keyword evidence="4" id="KW-0963">Cytoplasm</keyword>
<comment type="similarity">
    <text evidence="3">Belongs to the CCR4/nocturin family.</text>
</comment>
<reference evidence="11" key="1">
    <citation type="submission" date="2022-01" db="EMBL/GenBank/DDBJ databases">
        <authorList>
            <person name="King R."/>
        </authorList>
    </citation>
    <scope>NUCLEOTIDE SEQUENCE</scope>
</reference>
<dbReference type="Proteomes" id="UP001153712">
    <property type="component" value="Chromosome 11"/>
</dbReference>
<evidence type="ECO:0000256" key="8">
    <source>
        <dbReference type="ARBA" id="ARBA00023108"/>
    </source>
</evidence>
<keyword evidence="8" id="KW-0090">Biological rhythms</keyword>
<name>A0A9N9TJI9_PHYSR</name>
<keyword evidence="5" id="KW-0479">Metal-binding</keyword>
<keyword evidence="6" id="KW-0378">Hydrolase</keyword>
<evidence type="ECO:0000313" key="12">
    <source>
        <dbReference type="Proteomes" id="UP001153712"/>
    </source>
</evidence>
<accession>A0A9N9TJI9</accession>
<evidence type="ECO:0000256" key="5">
    <source>
        <dbReference type="ARBA" id="ARBA00022723"/>
    </source>
</evidence>
<keyword evidence="12" id="KW-1185">Reference proteome</keyword>
<dbReference type="Gene3D" id="3.60.10.10">
    <property type="entry name" value="Endonuclease/exonuclease/phosphatase"/>
    <property type="match status" value="1"/>
</dbReference>
<dbReference type="InterPro" id="IPR050410">
    <property type="entry name" value="CCR4/nocturin_mRNA_transcr"/>
</dbReference>
<evidence type="ECO:0000256" key="3">
    <source>
        <dbReference type="ARBA" id="ARBA00010774"/>
    </source>
</evidence>
<dbReference type="InterPro" id="IPR036691">
    <property type="entry name" value="Endo/exonu/phosph_ase_sf"/>
</dbReference>
<gene>
    <name evidence="11" type="ORF">PHYEVI_LOCUS2431</name>
</gene>
<dbReference type="EMBL" id="OU900104">
    <property type="protein sequence ID" value="CAG9856001.1"/>
    <property type="molecule type" value="Genomic_DNA"/>
</dbReference>
<feature type="domain" description="Endonuclease/exonuclease/phosphatase" evidence="10">
    <location>
        <begin position="154"/>
        <end position="426"/>
    </location>
</feature>
<evidence type="ECO:0000256" key="2">
    <source>
        <dbReference type="ARBA" id="ARBA00004496"/>
    </source>
</evidence>
<comment type="cofactor">
    <cofactor evidence="1">
        <name>Mg(2+)</name>
        <dbReference type="ChEBI" id="CHEBI:18420"/>
    </cofactor>
</comment>
<dbReference type="PANTHER" id="PTHR12121:SF45">
    <property type="entry name" value="NOCTURNIN"/>
    <property type="match status" value="1"/>
</dbReference>
<evidence type="ECO:0000256" key="9">
    <source>
        <dbReference type="ARBA" id="ARBA00023807"/>
    </source>
</evidence>
<evidence type="ECO:0000256" key="1">
    <source>
        <dbReference type="ARBA" id="ARBA00001946"/>
    </source>
</evidence>
<dbReference type="AlphaFoldDB" id="A0A9N9TJI9"/>
<dbReference type="GO" id="GO:0000175">
    <property type="term" value="F:3'-5'-RNA exonuclease activity"/>
    <property type="evidence" value="ECO:0007669"/>
    <property type="project" value="TreeGrafter"/>
</dbReference>
<dbReference type="FunFam" id="3.60.10.10:FF:000012">
    <property type="entry name" value="nocturnin isoform X2"/>
    <property type="match status" value="1"/>
</dbReference>
<evidence type="ECO:0000313" key="11">
    <source>
        <dbReference type="EMBL" id="CAG9856001.1"/>
    </source>
</evidence>
<proteinExistence type="inferred from homology"/>
<sequence length="438" mass="49659">MEDNTINLMNFREKMALAEALSKINLAATPKTRKKLVKKNPQPKFGFYDEDSGEFVPPKQLLMLLVRMGSFSSTPRILNADILDRDIDLPKNVSRMELIQHCQRQPKIHPMVKRTFRKARSLSDLECGVKVRKLNGVSRACGEYVTGPNNVRILQWNILSQALGQMNDNFSKCPDEALEWNHRRYLIIEELVEYCPDIICLQEVDHFNFLSHILETQGYTGLFFPKPDSPCIYIDGNNGPDGCAIFYRKDKFDLVNVETKILEIWKVQSNQVAILSILKMKETGQEICVTTTHLKAKNGALLSTLRNEQGKDLLQFVRAHSRGLPLIIAGDFNAEPVEPIYNTILDNALGLGSAYADCDTNFSLKSADREPTYTTWKIRGEGEVCHTIDYVFYSKNQLELEGVLELPTGEEIGENRVPSMAYPSDHFSLVCDFKIGNS</sequence>
<dbReference type="OrthoDB" id="276515at2759"/>
<dbReference type="Pfam" id="PF03372">
    <property type="entry name" value="Exo_endo_phos"/>
    <property type="match status" value="1"/>
</dbReference>
<protein>
    <recommendedName>
        <fullName evidence="9">Nocturnin</fullName>
    </recommendedName>
</protein>
<dbReference type="GO" id="GO:0046872">
    <property type="term" value="F:metal ion binding"/>
    <property type="evidence" value="ECO:0007669"/>
    <property type="project" value="UniProtKB-KW"/>
</dbReference>
<dbReference type="SUPFAM" id="SSF56219">
    <property type="entry name" value="DNase I-like"/>
    <property type="match status" value="1"/>
</dbReference>
<evidence type="ECO:0000256" key="4">
    <source>
        <dbReference type="ARBA" id="ARBA00022490"/>
    </source>
</evidence>
<organism evidence="11 12">
    <name type="scientific">Phyllotreta striolata</name>
    <name type="common">Striped flea beetle</name>
    <name type="synonym">Crioceris striolata</name>
    <dbReference type="NCBI Taxonomy" id="444603"/>
    <lineage>
        <taxon>Eukaryota</taxon>
        <taxon>Metazoa</taxon>
        <taxon>Ecdysozoa</taxon>
        <taxon>Arthropoda</taxon>
        <taxon>Hexapoda</taxon>
        <taxon>Insecta</taxon>
        <taxon>Pterygota</taxon>
        <taxon>Neoptera</taxon>
        <taxon>Endopterygota</taxon>
        <taxon>Coleoptera</taxon>
        <taxon>Polyphaga</taxon>
        <taxon>Cucujiformia</taxon>
        <taxon>Chrysomeloidea</taxon>
        <taxon>Chrysomelidae</taxon>
        <taxon>Galerucinae</taxon>
        <taxon>Alticini</taxon>
        <taxon>Phyllotreta</taxon>
    </lineage>
</organism>